<dbReference type="RefSeq" id="WP_052353081.1">
    <property type="nucleotide sequence ID" value="NZ_DUIH01000021.1"/>
</dbReference>
<accession>A0A832RZU3</accession>
<dbReference type="SUPFAM" id="SSF50475">
    <property type="entry name" value="FMN-binding split barrel"/>
    <property type="match status" value="1"/>
</dbReference>
<dbReference type="Proteomes" id="UP000600363">
    <property type="component" value="Unassembled WGS sequence"/>
</dbReference>
<dbReference type="InterPro" id="IPR049288">
    <property type="entry name" value="DUF447_C"/>
</dbReference>
<protein>
    <submittedName>
        <fullName evidence="3">DUF447 family protein</fullName>
    </submittedName>
</protein>
<proteinExistence type="predicted"/>
<dbReference type="AlphaFoldDB" id="A0A832RZU3"/>
<dbReference type="Gene3D" id="1.20.58.290">
    <property type="entry name" value="Hypothetical membrane protein ta0354_69_121"/>
    <property type="match status" value="1"/>
</dbReference>
<dbReference type="EMBL" id="DUIH01000021">
    <property type="protein sequence ID" value="HIH70296.1"/>
    <property type="molecule type" value="Genomic_DNA"/>
</dbReference>
<dbReference type="InterPro" id="IPR007386">
    <property type="entry name" value="DUF447_N"/>
</dbReference>
<sequence length="194" mass="21368">MLSRFGLFEGINEVVLSTVREGVPNAAPMGVHIREGRCSLRVYEGSQTHANLQCTPYCVAHVSYDPMLFVRSALSELSEDEFGWHEVEGVALPVLLGCEAYVAFRCAPLTATNTISTFELLPVDGKVLSPIPRAHNRGFAALIEACVLATRYVLFEDPKMLDDIVRMRALAVKCGDASVKEAFELLLELLPVRE</sequence>
<dbReference type="Gene3D" id="2.30.110.10">
    <property type="entry name" value="Electron Transport, Fmn-binding Protein, Chain A"/>
    <property type="match status" value="1"/>
</dbReference>
<gene>
    <name evidence="3" type="ORF">HA299_06780</name>
</gene>
<evidence type="ECO:0000313" key="3">
    <source>
        <dbReference type="EMBL" id="HIH70296.1"/>
    </source>
</evidence>
<evidence type="ECO:0000259" key="1">
    <source>
        <dbReference type="Pfam" id="PF04289"/>
    </source>
</evidence>
<name>A0A832RZU3_9EURY</name>
<dbReference type="Pfam" id="PF04289">
    <property type="entry name" value="DUF447_N"/>
    <property type="match status" value="1"/>
</dbReference>
<organism evidence="3 4">
    <name type="scientific">Methermicoccus shengliensis</name>
    <dbReference type="NCBI Taxonomy" id="660064"/>
    <lineage>
        <taxon>Archaea</taxon>
        <taxon>Methanobacteriati</taxon>
        <taxon>Methanobacteriota</taxon>
        <taxon>Stenosarchaea group</taxon>
        <taxon>Methanomicrobia</taxon>
        <taxon>Methanosarcinales</taxon>
        <taxon>Methermicoccaceae</taxon>
        <taxon>Methermicoccus</taxon>
    </lineage>
</organism>
<comment type="caution">
    <text evidence="3">The sequence shown here is derived from an EMBL/GenBank/DDBJ whole genome shotgun (WGS) entry which is preliminary data.</text>
</comment>
<feature type="domain" description="DUF447" evidence="1">
    <location>
        <begin position="12"/>
        <end position="127"/>
    </location>
</feature>
<evidence type="ECO:0000259" key="2">
    <source>
        <dbReference type="Pfam" id="PF20766"/>
    </source>
</evidence>
<dbReference type="InterPro" id="IPR012349">
    <property type="entry name" value="Split_barrel_FMN-bd"/>
</dbReference>
<reference evidence="3" key="1">
    <citation type="journal article" date="2020" name="bioRxiv">
        <title>A rank-normalized archaeal taxonomy based on genome phylogeny resolves widespread incomplete and uneven classifications.</title>
        <authorList>
            <person name="Rinke C."/>
            <person name="Chuvochina M."/>
            <person name="Mussig A.J."/>
            <person name="Chaumeil P.-A."/>
            <person name="Waite D.W."/>
            <person name="Whitman W.B."/>
            <person name="Parks D.H."/>
            <person name="Hugenholtz P."/>
        </authorList>
    </citation>
    <scope>NUCLEOTIDE SEQUENCE</scope>
    <source>
        <strain evidence="3">UBA12518</strain>
    </source>
</reference>
<feature type="domain" description="DUF447" evidence="2">
    <location>
        <begin position="136"/>
        <end position="188"/>
    </location>
</feature>
<evidence type="ECO:0000313" key="4">
    <source>
        <dbReference type="Proteomes" id="UP000600363"/>
    </source>
</evidence>
<dbReference type="Pfam" id="PF20766">
    <property type="entry name" value="DUF447_C"/>
    <property type="match status" value="1"/>
</dbReference>